<evidence type="ECO:0008006" key="3">
    <source>
        <dbReference type="Google" id="ProtNLM"/>
    </source>
</evidence>
<gene>
    <name evidence="1" type="ORF">OFY17_07510</name>
</gene>
<dbReference type="Proteomes" id="UP001209713">
    <property type="component" value="Unassembled WGS sequence"/>
</dbReference>
<dbReference type="PROSITE" id="PS51257">
    <property type="entry name" value="PROKAR_LIPOPROTEIN"/>
    <property type="match status" value="1"/>
</dbReference>
<organism evidence="1 2">
    <name type="scientific">Marinomonas sargassi</name>
    <dbReference type="NCBI Taxonomy" id="2984494"/>
    <lineage>
        <taxon>Bacteria</taxon>
        <taxon>Pseudomonadati</taxon>
        <taxon>Pseudomonadota</taxon>
        <taxon>Gammaproteobacteria</taxon>
        <taxon>Oceanospirillales</taxon>
        <taxon>Oceanospirillaceae</taxon>
        <taxon>Marinomonas</taxon>
    </lineage>
</organism>
<evidence type="ECO:0000313" key="2">
    <source>
        <dbReference type="Proteomes" id="UP001209713"/>
    </source>
</evidence>
<comment type="caution">
    <text evidence="1">The sequence shown here is derived from an EMBL/GenBank/DDBJ whole genome shotgun (WGS) entry which is preliminary data.</text>
</comment>
<dbReference type="EMBL" id="JAOVZB010000003">
    <property type="protein sequence ID" value="MCV2402728.1"/>
    <property type="molecule type" value="Genomic_DNA"/>
</dbReference>
<accession>A0ABT2YS58</accession>
<dbReference type="RefSeq" id="WP_263530110.1">
    <property type="nucleotide sequence ID" value="NZ_JAOVZB010000003.1"/>
</dbReference>
<protein>
    <recommendedName>
        <fullName evidence="3">Outer membrane protein assembly factor BamC</fullName>
    </recommendedName>
</protein>
<proteinExistence type="predicted"/>
<reference evidence="1 2" key="1">
    <citation type="submission" date="2022-10" db="EMBL/GenBank/DDBJ databases">
        <title>Marinomonas transparenta sp. nov. and Marinomonas sargassi sp. nov., isolated from marine alga (Sargassum natans (L.) Gaillon).</title>
        <authorList>
            <person name="Wang Y."/>
        </authorList>
    </citation>
    <scope>NUCLEOTIDE SEQUENCE [LARGE SCALE GENOMIC DNA]</scope>
    <source>
        <strain evidence="1 2">C2222</strain>
    </source>
</reference>
<evidence type="ECO:0000313" key="1">
    <source>
        <dbReference type="EMBL" id="MCV2402728.1"/>
    </source>
</evidence>
<name>A0ABT2YS58_9GAMM</name>
<keyword evidence="2" id="KW-1185">Reference proteome</keyword>
<sequence length="357" mass="39870">MNKALANVAAFSVLTVSLSGCSLFYTDHSSDYQNTKATSNKLELPQGALEQKDIMVIPNEEVIADVTEVTPFTIPRSPFVFYPMAAVSYVETENSVEFSIPANAQQSKRIISDYLSSVHGEGEVIASQTETTLVTTQLSLKKQGKLAAIWSSITRLYPEKTVLSLEFSEGEQSTKVAIQFRHEKRGEEPTDWMSPASNTEVHSIIARLWGNIGRKVDESSAYLSTLDKTTDFPIWINHNGEYGIRLGNDVTDDVVESKILSAGLYLMANSESTLSPVPEEKVARVGDVIDFVVPVGNGETKKLFNVYRRDLDDVEWQEREYTYQVQRQKKGDFLVIDVSAAKYPEIVSFILAQRFIN</sequence>